<proteinExistence type="predicted"/>
<sequence>MIRRALRGATLVLGAAVLLGTAEVSAEPAKLTYATYLPQSFTWVQVDDWFMDEVTRRTDGEVTFERYYGGTLLSALDVFPGLSSGAADLATGAPGYNPDMLPLSGVVQPYITEKADAAAKAVTDLYAQNAAFRDEWQANGMHLLYALTATENTLWTNRSVTSAEDLKGLRVRATLGIAKSLEMLGATPVAMGMNDGVQAFKSGAIDGFTSAPFDVSTLVGLQDIAKFGGDQGRMGIYAIVALAFNKQSYDALSDSAKAVIGEVAAEIPDRFLKVTDAAVDASVARIREATGLTVQGLSPAETQRWRDETAQAVWDDWTSEMEDRGLDGKQVLQQYRDLVAKYDATSSYVPGFDRVRGQ</sequence>
<dbReference type="RefSeq" id="WP_379904536.1">
    <property type="nucleotide sequence ID" value="NZ_JBHRTR010000034.1"/>
</dbReference>
<dbReference type="InterPro" id="IPR038404">
    <property type="entry name" value="TRAP_DctP_sf"/>
</dbReference>
<dbReference type="InterPro" id="IPR018389">
    <property type="entry name" value="DctP_fam"/>
</dbReference>
<dbReference type="PANTHER" id="PTHR33376:SF15">
    <property type="entry name" value="BLL6794 PROTEIN"/>
    <property type="match status" value="1"/>
</dbReference>
<dbReference type="Proteomes" id="UP001595528">
    <property type="component" value="Unassembled WGS sequence"/>
</dbReference>
<name>A0ABV7L5M9_9PROT</name>
<evidence type="ECO:0000313" key="3">
    <source>
        <dbReference type="EMBL" id="MFC3229898.1"/>
    </source>
</evidence>
<comment type="caution">
    <text evidence="3">The sequence shown here is derived from an EMBL/GenBank/DDBJ whole genome shotgun (WGS) entry which is preliminary data.</text>
</comment>
<keyword evidence="4" id="KW-1185">Reference proteome</keyword>
<protein>
    <submittedName>
        <fullName evidence="3">TRAP transporter substrate-binding protein DctP</fullName>
    </submittedName>
</protein>
<dbReference type="NCBIfam" id="NF037995">
    <property type="entry name" value="TRAP_S1"/>
    <property type="match status" value="1"/>
</dbReference>
<dbReference type="SUPFAM" id="SSF53850">
    <property type="entry name" value="Periplasmic binding protein-like II"/>
    <property type="match status" value="1"/>
</dbReference>
<dbReference type="PANTHER" id="PTHR33376">
    <property type="match status" value="1"/>
</dbReference>
<reference evidence="4" key="1">
    <citation type="journal article" date="2019" name="Int. J. Syst. Evol. Microbiol.">
        <title>The Global Catalogue of Microorganisms (GCM) 10K type strain sequencing project: providing services to taxonomists for standard genome sequencing and annotation.</title>
        <authorList>
            <consortium name="The Broad Institute Genomics Platform"/>
            <consortium name="The Broad Institute Genome Sequencing Center for Infectious Disease"/>
            <person name="Wu L."/>
            <person name="Ma J."/>
        </authorList>
    </citation>
    <scope>NUCLEOTIDE SEQUENCE [LARGE SCALE GENOMIC DNA]</scope>
    <source>
        <strain evidence="4">KCTC 42964</strain>
    </source>
</reference>
<dbReference type="Pfam" id="PF03480">
    <property type="entry name" value="DctP"/>
    <property type="match status" value="1"/>
</dbReference>
<keyword evidence="1 2" id="KW-0732">Signal</keyword>
<dbReference type="EMBL" id="JBHRTR010000034">
    <property type="protein sequence ID" value="MFC3229898.1"/>
    <property type="molecule type" value="Genomic_DNA"/>
</dbReference>
<feature type="signal peptide" evidence="2">
    <location>
        <begin position="1"/>
        <end position="26"/>
    </location>
</feature>
<evidence type="ECO:0000256" key="2">
    <source>
        <dbReference type="SAM" id="SignalP"/>
    </source>
</evidence>
<accession>A0ABV7L5M9</accession>
<organism evidence="3 4">
    <name type="scientific">Marinibaculum pumilum</name>
    <dbReference type="NCBI Taxonomy" id="1766165"/>
    <lineage>
        <taxon>Bacteria</taxon>
        <taxon>Pseudomonadati</taxon>
        <taxon>Pseudomonadota</taxon>
        <taxon>Alphaproteobacteria</taxon>
        <taxon>Rhodospirillales</taxon>
        <taxon>Rhodospirillaceae</taxon>
        <taxon>Marinibaculum</taxon>
    </lineage>
</organism>
<evidence type="ECO:0000313" key="4">
    <source>
        <dbReference type="Proteomes" id="UP001595528"/>
    </source>
</evidence>
<feature type="chain" id="PRO_5047341936" evidence="2">
    <location>
        <begin position="27"/>
        <end position="358"/>
    </location>
</feature>
<evidence type="ECO:0000256" key="1">
    <source>
        <dbReference type="ARBA" id="ARBA00022729"/>
    </source>
</evidence>
<gene>
    <name evidence="3" type="primary">dctP</name>
    <name evidence="3" type="ORF">ACFOGJ_21790</name>
</gene>
<dbReference type="Gene3D" id="3.40.190.170">
    <property type="entry name" value="Bacterial extracellular solute-binding protein, family 7"/>
    <property type="match status" value="1"/>
</dbReference>